<dbReference type="AlphaFoldDB" id="A0A151TF70"/>
<dbReference type="GO" id="GO:0003729">
    <property type="term" value="F:mRNA binding"/>
    <property type="evidence" value="ECO:0007669"/>
    <property type="project" value="InterPro"/>
</dbReference>
<dbReference type="InterPro" id="IPR044842">
    <property type="entry name" value="ALKBH9B/ALKBH10B-like"/>
</dbReference>
<proteinExistence type="inferred from homology"/>
<feature type="region of interest" description="Disordered" evidence="2">
    <location>
        <begin position="580"/>
        <end position="697"/>
    </location>
</feature>
<dbReference type="Gene3D" id="2.60.120.590">
    <property type="entry name" value="Alpha-ketoglutarate-dependent dioxygenase AlkB-like"/>
    <property type="match status" value="1"/>
</dbReference>
<feature type="compositionally biased region" description="Basic and acidic residues" evidence="2">
    <location>
        <begin position="683"/>
        <end position="697"/>
    </location>
</feature>
<keyword evidence="4" id="KW-1185">Reference proteome</keyword>
<dbReference type="STRING" id="3821.A0A151TF70"/>
<name>A0A151TF70_CAJCA</name>
<organism evidence="3 4">
    <name type="scientific">Cajanus cajan</name>
    <name type="common">Pigeon pea</name>
    <name type="synonym">Cajanus indicus</name>
    <dbReference type="NCBI Taxonomy" id="3821"/>
    <lineage>
        <taxon>Eukaryota</taxon>
        <taxon>Viridiplantae</taxon>
        <taxon>Streptophyta</taxon>
        <taxon>Embryophyta</taxon>
        <taxon>Tracheophyta</taxon>
        <taxon>Spermatophyta</taxon>
        <taxon>Magnoliopsida</taxon>
        <taxon>eudicotyledons</taxon>
        <taxon>Gunneridae</taxon>
        <taxon>Pentapetalae</taxon>
        <taxon>rosids</taxon>
        <taxon>fabids</taxon>
        <taxon>Fabales</taxon>
        <taxon>Fabaceae</taxon>
        <taxon>Papilionoideae</taxon>
        <taxon>50 kb inversion clade</taxon>
        <taxon>NPAAA clade</taxon>
        <taxon>indigoferoid/millettioid clade</taxon>
        <taxon>Phaseoleae</taxon>
        <taxon>Cajanus</taxon>
    </lineage>
</organism>
<feature type="compositionally biased region" description="Polar residues" evidence="2">
    <location>
        <begin position="646"/>
        <end position="669"/>
    </location>
</feature>
<dbReference type="GO" id="GO:0006402">
    <property type="term" value="P:mRNA catabolic process"/>
    <property type="evidence" value="ECO:0007669"/>
    <property type="project" value="InterPro"/>
</dbReference>
<feature type="region of interest" description="Disordered" evidence="2">
    <location>
        <begin position="158"/>
        <end position="205"/>
    </location>
</feature>
<evidence type="ECO:0000313" key="4">
    <source>
        <dbReference type="Proteomes" id="UP000075243"/>
    </source>
</evidence>
<reference evidence="3 4" key="1">
    <citation type="journal article" date="2012" name="Nat. Biotechnol.">
        <title>Draft genome sequence of pigeonpea (Cajanus cajan), an orphan legume crop of resource-poor farmers.</title>
        <authorList>
            <person name="Varshney R.K."/>
            <person name="Chen W."/>
            <person name="Li Y."/>
            <person name="Bharti A.K."/>
            <person name="Saxena R.K."/>
            <person name="Schlueter J.A."/>
            <person name="Donoghue M.T."/>
            <person name="Azam S."/>
            <person name="Fan G."/>
            <person name="Whaley A.M."/>
            <person name="Farmer A.D."/>
            <person name="Sheridan J."/>
            <person name="Iwata A."/>
            <person name="Tuteja R."/>
            <person name="Penmetsa R.V."/>
            <person name="Wu W."/>
            <person name="Upadhyaya H.D."/>
            <person name="Yang S.P."/>
            <person name="Shah T."/>
            <person name="Saxena K.B."/>
            <person name="Michael T."/>
            <person name="McCombie W.R."/>
            <person name="Yang B."/>
            <person name="Zhang G."/>
            <person name="Yang H."/>
            <person name="Wang J."/>
            <person name="Spillane C."/>
            <person name="Cook D.R."/>
            <person name="May G.D."/>
            <person name="Xu X."/>
            <person name="Jackson S.A."/>
        </authorList>
    </citation>
    <scope>NUCLEOTIDE SEQUENCE [LARGE SCALE GENOMIC DNA]</scope>
    <source>
        <strain evidence="4">cv. Asha</strain>
    </source>
</reference>
<evidence type="ECO:0000313" key="3">
    <source>
        <dbReference type="EMBL" id="KYP65685.1"/>
    </source>
</evidence>
<dbReference type="SUPFAM" id="SSF51197">
    <property type="entry name" value="Clavaminate synthase-like"/>
    <property type="match status" value="1"/>
</dbReference>
<feature type="region of interest" description="Disordered" evidence="2">
    <location>
        <begin position="218"/>
        <end position="237"/>
    </location>
</feature>
<dbReference type="PANTHER" id="PTHR31447">
    <property type="entry name" value="HYDROXYPROLINE-RICH GLYCOPROTEIN FAMILY PROTEIN-RELATED"/>
    <property type="match status" value="1"/>
</dbReference>
<dbReference type="EMBL" id="CM003608">
    <property type="protein sequence ID" value="KYP65685.1"/>
    <property type="molecule type" value="Genomic_DNA"/>
</dbReference>
<dbReference type="GO" id="GO:0032451">
    <property type="term" value="F:demethylase activity"/>
    <property type="evidence" value="ECO:0007669"/>
    <property type="project" value="InterPro"/>
</dbReference>
<accession>A0A151TF70</accession>
<comment type="similarity">
    <text evidence="1">Belongs to the alkB family.</text>
</comment>
<gene>
    <name evidence="3" type="ORF">KK1_011943</name>
</gene>
<dbReference type="OMA" id="HMRHQLG"/>
<dbReference type="PANTHER" id="PTHR31447:SF0">
    <property type="entry name" value="HYDROXYPROLINE-RICH GLYCOPROTEIN FAMILY PROTEIN"/>
    <property type="match status" value="1"/>
</dbReference>
<dbReference type="InterPro" id="IPR037151">
    <property type="entry name" value="AlkB-like_sf"/>
</dbReference>
<sequence>MAMPSENTIIPEKLQFPGGGGTAVSGSEIHYRQQWLVDERDGFIGWLRGEFAAANAIIDSLCHHLRGVGEPGEYDMVVGAIQQRRCNWTPVLLMQQYYSVSDVVYALQQVAWRRQQRVVDSAKAGNKEFRKFGSGFRQGHRFEVAKEGYNSSVESFGHRVNAGGPEKGTHGAQKNGELKPDTITNHQSDGILKSSGNSQGSLSSSECDAVGVNEECISNSKGNDTHSVQNQHQSQNASTMGKTFIGNEMFDGKMVNVVDGMKLYEDLLDSAEVSKLVSLVNDLRVAGKRGQFQVNILFMFDLRRCILEGSLLQLVPTKCTSSQLVGYNYISPFSIFLFLNMDKSRSHTFVVSKRPMKGHGKEMIQLGVPVADAPPDVDNKKVETIPSLFQDIIERLASLQVMTVKPDACVVDFYSEGEHSQPHNWPPWFGRPVYMLFLTECDMTFGRIIVSDHPGDYRGVVKLSLVPGSLLVMQGKSTDYARHALPSINKHRILVTFTKSQPKSSLPNDYQRLAPPAVSHWAPPPSRSPNHMRHQLGPKHYPTAPATGVLPAPSIRAPPNGMQPLFMPAPVAPAMSFPTPVPIPPGSTGWTSAPRHPPPRIAVPGTGVFLPPPGSGSSSQHIPGTLPEVNPSVETPTGPRKENGKSNHSNTSSSPKGKNDGNMQGQECNGNADGAEAEQAVEGNEHENNDKVAEASH</sequence>
<evidence type="ECO:0000256" key="1">
    <source>
        <dbReference type="ARBA" id="ARBA00007879"/>
    </source>
</evidence>
<feature type="compositionally biased region" description="Low complexity" evidence="2">
    <location>
        <begin position="194"/>
        <end position="205"/>
    </location>
</feature>
<protein>
    <submittedName>
        <fullName evidence="3">Uncharacterized protein</fullName>
    </submittedName>
</protein>
<dbReference type="Proteomes" id="UP000075243">
    <property type="component" value="Chromosome 6"/>
</dbReference>
<evidence type="ECO:0000256" key="2">
    <source>
        <dbReference type="SAM" id="MobiDB-lite"/>
    </source>
</evidence>
<dbReference type="Gramene" id="C.cajan_11597.t">
    <property type="protein sequence ID" value="C.cajan_11597.t"/>
    <property type="gene ID" value="C.cajan_11597"/>
</dbReference>